<dbReference type="Proteomes" id="UP000253977">
    <property type="component" value="Unassembled WGS sequence"/>
</dbReference>
<dbReference type="SMART" id="SM00267">
    <property type="entry name" value="GGDEF"/>
    <property type="match status" value="1"/>
</dbReference>
<dbReference type="InterPro" id="IPR052163">
    <property type="entry name" value="DGC-Regulatory_Protein"/>
</dbReference>
<reference evidence="2 3" key="1">
    <citation type="submission" date="2018-07" db="EMBL/GenBank/DDBJ databases">
        <title>Thalassococcus profundi sp. nov., a marine bacterium isolated from deep seawater of Okinawa Trough.</title>
        <authorList>
            <person name="Yu M."/>
        </authorList>
    </citation>
    <scope>NUCLEOTIDE SEQUENCE [LARGE SCALE GENOMIC DNA]</scope>
    <source>
        <strain evidence="2 3">WRAS1</strain>
    </source>
</reference>
<dbReference type="GO" id="GO:0003824">
    <property type="term" value="F:catalytic activity"/>
    <property type="evidence" value="ECO:0007669"/>
    <property type="project" value="UniProtKB-ARBA"/>
</dbReference>
<dbReference type="PANTHER" id="PTHR46663">
    <property type="entry name" value="DIGUANYLATE CYCLASE DGCT-RELATED"/>
    <property type="match status" value="1"/>
</dbReference>
<dbReference type="CDD" id="cd01949">
    <property type="entry name" value="GGDEF"/>
    <property type="match status" value="1"/>
</dbReference>
<dbReference type="PANTHER" id="PTHR46663:SF4">
    <property type="entry name" value="DIGUANYLATE CYCLASE DGCT-RELATED"/>
    <property type="match status" value="1"/>
</dbReference>
<keyword evidence="3" id="KW-1185">Reference proteome</keyword>
<accession>A0A369TJR4</accession>
<dbReference type="OrthoDB" id="9812260at2"/>
<protein>
    <submittedName>
        <fullName evidence="2">GGDEF domain-containing protein</fullName>
    </submittedName>
</protein>
<dbReference type="InterPro" id="IPR000160">
    <property type="entry name" value="GGDEF_dom"/>
</dbReference>
<sequence length="333" mass="35473">MPARDTILDVLCPMHAALSASGHITTAGPTLRKLYPDLTLPGLRFLELVEVSRPRGITGMEELLVHAGRKLHLRLRGGARTALKGVLMPDGQGGAVIDLSFGISVVEAVRDYRLTSADFAATDLTVEMLYLIEAQSAAMGEHRKLNARLQGARIAAEEQAFTDTLTGLRNRRALDQALGRCCAGGRPFALMQLDLDFFKAVNDTLGHAAGDFVLQKVAAILASETREEDLAARVGGDEFLILLPDTTDRKHLADIAARIITRLERPIRFDGQPCRISGSIGIAVAPAAGQIAPGRVMAEADAALYASKHAGRGRYSFYTRGAAPASGAAPAAE</sequence>
<feature type="domain" description="GGDEF" evidence="1">
    <location>
        <begin position="186"/>
        <end position="320"/>
    </location>
</feature>
<name>A0A369TJR4_9RHOB</name>
<evidence type="ECO:0000313" key="2">
    <source>
        <dbReference type="EMBL" id="RDD65508.1"/>
    </source>
</evidence>
<dbReference type="RefSeq" id="WP_114511818.1">
    <property type="nucleotide sequence ID" value="NZ_QPMK01000012.1"/>
</dbReference>
<dbReference type="EMBL" id="QPMK01000012">
    <property type="protein sequence ID" value="RDD65508.1"/>
    <property type="molecule type" value="Genomic_DNA"/>
</dbReference>
<dbReference type="Gene3D" id="3.30.70.270">
    <property type="match status" value="1"/>
</dbReference>
<dbReference type="FunFam" id="3.30.70.270:FF:000001">
    <property type="entry name" value="Diguanylate cyclase domain protein"/>
    <property type="match status" value="1"/>
</dbReference>
<comment type="caution">
    <text evidence="2">The sequence shown here is derived from an EMBL/GenBank/DDBJ whole genome shotgun (WGS) entry which is preliminary data.</text>
</comment>
<dbReference type="InterPro" id="IPR043128">
    <property type="entry name" value="Rev_trsase/Diguanyl_cyclase"/>
</dbReference>
<dbReference type="PROSITE" id="PS50887">
    <property type="entry name" value="GGDEF"/>
    <property type="match status" value="1"/>
</dbReference>
<organism evidence="2 3">
    <name type="scientific">Thalassococcus profundi</name>
    <dbReference type="NCBI Taxonomy" id="2282382"/>
    <lineage>
        <taxon>Bacteria</taxon>
        <taxon>Pseudomonadati</taxon>
        <taxon>Pseudomonadota</taxon>
        <taxon>Alphaproteobacteria</taxon>
        <taxon>Rhodobacterales</taxon>
        <taxon>Roseobacteraceae</taxon>
        <taxon>Thalassococcus</taxon>
    </lineage>
</organism>
<dbReference type="InterPro" id="IPR029787">
    <property type="entry name" value="Nucleotide_cyclase"/>
</dbReference>
<dbReference type="SUPFAM" id="SSF55073">
    <property type="entry name" value="Nucleotide cyclase"/>
    <property type="match status" value="1"/>
</dbReference>
<gene>
    <name evidence="2" type="ORF">DU478_15195</name>
</gene>
<dbReference type="NCBIfam" id="TIGR00254">
    <property type="entry name" value="GGDEF"/>
    <property type="match status" value="1"/>
</dbReference>
<evidence type="ECO:0000259" key="1">
    <source>
        <dbReference type="PROSITE" id="PS50887"/>
    </source>
</evidence>
<proteinExistence type="predicted"/>
<dbReference type="AlphaFoldDB" id="A0A369TJR4"/>
<dbReference type="Pfam" id="PF00990">
    <property type="entry name" value="GGDEF"/>
    <property type="match status" value="1"/>
</dbReference>
<evidence type="ECO:0000313" key="3">
    <source>
        <dbReference type="Proteomes" id="UP000253977"/>
    </source>
</evidence>